<dbReference type="GO" id="GO:0015250">
    <property type="term" value="F:water channel activity"/>
    <property type="evidence" value="ECO:0007669"/>
    <property type="project" value="TreeGrafter"/>
</dbReference>
<dbReference type="AlphaFoldDB" id="A0A817A6R8"/>
<evidence type="ECO:0000256" key="2">
    <source>
        <dbReference type="ARBA" id="ARBA00006175"/>
    </source>
</evidence>
<keyword evidence="3" id="KW-0813">Transport</keyword>
<feature type="transmembrane region" description="Helical" evidence="7">
    <location>
        <begin position="191"/>
        <end position="212"/>
    </location>
</feature>
<evidence type="ECO:0000256" key="6">
    <source>
        <dbReference type="ARBA" id="ARBA00023136"/>
    </source>
</evidence>
<keyword evidence="6 7" id="KW-0472">Membrane</keyword>
<name>A0A817A6R8_9BILA</name>
<keyword evidence="5 7" id="KW-1133">Transmembrane helix</keyword>
<dbReference type="EMBL" id="CAJNRG010018194">
    <property type="protein sequence ID" value="CAF2251600.1"/>
    <property type="molecule type" value="Genomic_DNA"/>
</dbReference>
<evidence type="ECO:0000313" key="9">
    <source>
        <dbReference type="Proteomes" id="UP000663887"/>
    </source>
</evidence>
<accession>A0A817A6R8</accession>
<comment type="similarity">
    <text evidence="2">Belongs to the MIP/aquaporin (TC 1.A.8) family.</text>
</comment>
<dbReference type="InterPro" id="IPR023271">
    <property type="entry name" value="Aquaporin-like"/>
</dbReference>
<dbReference type="Gene3D" id="1.20.1080.10">
    <property type="entry name" value="Glycerol uptake facilitator protein"/>
    <property type="match status" value="1"/>
</dbReference>
<evidence type="ECO:0000256" key="7">
    <source>
        <dbReference type="SAM" id="Phobius"/>
    </source>
</evidence>
<dbReference type="InterPro" id="IPR050363">
    <property type="entry name" value="MIP/Aquaporin"/>
</dbReference>
<protein>
    <submittedName>
        <fullName evidence="8">Uncharacterized protein</fullName>
    </submittedName>
</protein>
<dbReference type="GO" id="GO:0015254">
    <property type="term" value="F:glycerol channel activity"/>
    <property type="evidence" value="ECO:0007669"/>
    <property type="project" value="TreeGrafter"/>
</dbReference>
<dbReference type="PANTHER" id="PTHR43829">
    <property type="entry name" value="AQUAPORIN OR AQUAGLYCEROPORIN RELATED"/>
    <property type="match status" value="1"/>
</dbReference>
<comment type="caution">
    <text evidence="8">The sequence shown here is derived from an EMBL/GenBank/DDBJ whole genome shotgun (WGS) entry which is preliminary data.</text>
</comment>
<feature type="transmembrane region" description="Helical" evidence="7">
    <location>
        <begin position="112"/>
        <end position="132"/>
    </location>
</feature>
<dbReference type="PANTHER" id="PTHR43829:SF9">
    <property type="entry name" value="AQUAPORIN-9"/>
    <property type="match status" value="1"/>
</dbReference>
<proteinExistence type="inferred from homology"/>
<dbReference type="SUPFAM" id="SSF81338">
    <property type="entry name" value="Aquaporin-like"/>
    <property type="match status" value="1"/>
</dbReference>
<keyword evidence="4 7" id="KW-0812">Transmembrane</keyword>
<evidence type="ECO:0000256" key="5">
    <source>
        <dbReference type="ARBA" id="ARBA00022989"/>
    </source>
</evidence>
<dbReference type="Pfam" id="PF00230">
    <property type="entry name" value="MIP"/>
    <property type="match status" value="1"/>
</dbReference>
<evidence type="ECO:0000256" key="3">
    <source>
        <dbReference type="ARBA" id="ARBA00022448"/>
    </source>
</evidence>
<organism evidence="8 9">
    <name type="scientific">Rotaria magnacalcarata</name>
    <dbReference type="NCBI Taxonomy" id="392030"/>
    <lineage>
        <taxon>Eukaryota</taxon>
        <taxon>Metazoa</taxon>
        <taxon>Spiralia</taxon>
        <taxon>Gnathifera</taxon>
        <taxon>Rotifera</taxon>
        <taxon>Eurotatoria</taxon>
        <taxon>Bdelloidea</taxon>
        <taxon>Philodinida</taxon>
        <taxon>Philodinidae</taxon>
        <taxon>Rotaria</taxon>
    </lineage>
</organism>
<dbReference type="InterPro" id="IPR000425">
    <property type="entry name" value="MIP"/>
</dbReference>
<evidence type="ECO:0000256" key="4">
    <source>
        <dbReference type="ARBA" id="ARBA00022692"/>
    </source>
</evidence>
<sequence length="244" mass="27271">MLNAIPDRCAENAKRRGLLRANEIFPGDSEDNIIPQQSLALSLRQESSLTLSKHDSNSTLEIPKRNHVVDMGTDINPAVSISMLSLRSITPLQCITYIIACMHLKKTRHKTIVVVTSLESTEALLLIAIYVLSNKRNKLVANAQVPIAVGFVIVAIGYNCGFPINPARDLAPRLFTPFVDYETEVFSVGNYYFWIPCIGPIFGRLAGTWIYYGYSKLMEKHIGEEDIETARIRNQIDSSSEARL</sequence>
<reference evidence="8" key="1">
    <citation type="submission" date="2021-02" db="EMBL/GenBank/DDBJ databases">
        <authorList>
            <person name="Nowell W R."/>
        </authorList>
    </citation>
    <scope>NUCLEOTIDE SEQUENCE</scope>
</reference>
<gene>
    <name evidence="8" type="ORF">XDN619_LOCUS35399</name>
</gene>
<dbReference type="Proteomes" id="UP000663887">
    <property type="component" value="Unassembled WGS sequence"/>
</dbReference>
<feature type="transmembrane region" description="Helical" evidence="7">
    <location>
        <begin position="139"/>
        <end position="158"/>
    </location>
</feature>
<evidence type="ECO:0000256" key="1">
    <source>
        <dbReference type="ARBA" id="ARBA00004141"/>
    </source>
</evidence>
<evidence type="ECO:0000313" key="8">
    <source>
        <dbReference type="EMBL" id="CAF2251600.1"/>
    </source>
</evidence>
<dbReference type="GO" id="GO:0016323">
    <property type="term" value="C:basolateral plasma membrane"/>
    <property type="evidence" value="ECO:0007669"/>
    <property type="project" value="TreeGrafter"/>
</dbReference>
<comment type="subcellular location">
    <subcellularLocation>
        <location evidence="1">Membrane</location>
        <topology evidence="1">Multi-pass membrane protein</topology>
    </subcellularLocation>
</comment>